<feature type="domain" description="CDT1 Geminin-binding" evidence="3">
    <location>
        <begin position="288"/>
        <end position="472"/>
    </location>
</feature>
<dbReference type="OrthoDB" id="5915520at2759"/>
<dbReference type="STRING" id="29172.A0A0D8Y8V6"/>
<dbReference type="GO" id="GO:0000278">
    <property type="term" value="P:mitotic cell cycle"/>
    <property type="evidence" value="ECO:0007669"/>
    <property type="project" value="TreeGrafter"/>
</dbReference>
<accession>A0A0D8Y8V6</accession>
<dbReference type="GO" id="GO:0005634">
    <property type="term" value="C:nucleus"/>
    <property type="evidence" value="ECO:0007669"/>
    <property type="project" value="TreeGrafter"/>
</dbReference>
<dbReference type="InterPro" id="IPR038090">
    <property type="entry name" value="Cdt1_C_WH_dom_sf"/>
</dbReference>
<dbReference type="GO" id="GO:0030174">
    <property type="term" value="P:regulation of DNA-templated DNA replication initiation"/>
    <property type="evidence" value="ECO:0007669"/>
    <property type="project" value="InterPro"/>
</dbReference>
<keyword evidence="5" id="KW-1185">Reference proteome</keyword>
<dbReference type="SMART" id="SM01075">
    <property type="entry name" value="CDT1"/>
    <property type="match status" value="1"/>
</dbReference>
<dbReference type="InterPro" id="IPR045173">
    <property type="entry name" value="Cdt1"/>
</dbReference>
<evidence type="ECO:0000313" key="4">
    <source>
        <dbReference type="EMBL" id="KJH53253.1"/>
    </source>
</evidence>
<evidence type="ECO:0000259" key="3">
    <source>
        <dbReference type="SMART" id="SM01075"/>
    </source>
</evidence>
<gene>
    <name evidence="4" type="ORF">DICVIV_00564</name>
</gene>
<evidence type="ECO:0000313" key="5">
    <source>
        <dbReference type="Proteomes" id="UP000053766"/>
    </source>
</evidence>
<dbReference type="Proteomes" id="UP000053766">
    <property type="component" value="Unassembled WGS sequence"/>
</dbReference>
<evidence type="ECO:0000256" key="2">
    <source>
        <dbReference type="ARBA" id="ARBA00023306"/>
    </source>
</evidence>
<dbReference type="Gene3D" id="1.10.10.1420">
    <property type="entry name" value="DNA replication factor Cdt1, C-terminal WH domain"/>
    <property type="match status" value="1"/>
</dbReference>
<dbReference type="EMBL" id="KN716154">
    <property type="protein sequence ID" value="KJH53253.1"/>
    <property type="molecule type" value="Genomic_DNA"/>
</dbReference>
<name>A0A0D8Y8V6_DICVI</name>
<comment type="similarity">
    <text evidence="1">Belongs to the Cdt1 family.</text>
</comment>
<dbReference type="SUPFAM" id="SSF46785">
    <property type="entry name" value="Winged helix' DNA-binding domain"/>
    <property type="match status" value="1"/>
</dbReference>
<organism evidence="4 5">
    <name type="scientific">Dictyocaulus viviparus</name>
    <name type="common">Bovine lungworm</name>
    <dbReference type="NCBI Taxonomy" id="29172"/>
    <lineage>
        <taxon>Eukaryota</taxon>
        <taxon>Metazoa</taxon>
        <taxon>Ecdysozoa</taxon>
        <taxon>Nematoda</taxon>
        <taxon>Chromadorea</taxon>
        <taxon>Rhabditida</taxon>
        <taxon>Rhabditina</taxon>
        <taxon>Rhabditomorpha</taxon>
        <taxon>Strongyloidea</taxon>
        <taxon>Metastrongylidae</taxon>
        <taxon>Dictyocaulus</taxon>
    </lineage>
</organism>
<protein>
    <submittedName>
        <fullName evidence="4">DNA replication factor CDT1 like protein</fullName>
    </submittedName>
</protein>
<dbReference type="InterPro" id="IPR014939">
    <property type="entry name" value="CDT1_Gemini-bd-like"/>
</dbReference>
<keyword evidence="2" id="KW-0131">Cell cycle</keyword>
<sequence length="695" mass="78535">MLPWYEVTRGRGKLHKKLSSPPDTTIKEEVVRVTDSTNEGKPTNTTHSINEEKLLHNSMLLEQCTEHSNVHNIGKALFISKTDLDVVDRADLSLQNEASAVHLEKDANTAASIKDTTTVGGECVSLSKKSSKVSMDDVNPLLSKAEELTEKLKSSTVCSKARARIRNVAKLQAILAEKESVKGIHEQARRNKSKQVEEDADAQKIPVKFVPAGPATTKIRSKAKSQTVIQSVPASTHTVVPEFVLPTHQTPVKNSVDELELEEKKHILEYGKASRLVDEVKNNSTLPLPRSYERLHDSFQSCDRLSRTFARKQLAQIMYVYPTSYDIRVEKQWNPFGGESRSRGKFELVMAANLNDDLEGYMLPDTFSKVDNRPVPKVTPVKLLSPRKKVVTVMPRDPVPDVRPRLEGWRMTCRSHIFKHKLIEIVKKFHQRFLQRVGLQLNDTEHARLRRFHPKFDLDQECEEIIEADLPRVPSEDGETHLEMKDYLEAVDTSAPLPKAVATVIEELKSPCKKLVSSCSGTPLSPRKFAEQRALRPNKSMTLIERIRAKEAAKKLADSLRDPAVERKAEVLQRITNGLLRCITTYFAFKKVRSMDVNLLAEQIMRSQSAMNRVLIMEHITALCETASQYMAIVEISGKKYLQLKENNYAAIEKIVQDELVRLRNDKSSMTVTNPPADVNQNLNCLKKSVSRALF</sequence>
<dbReference type="GO" id="GO:0070182">
    <property type="term" value="F:DNA polymerase binding"/>
    <property type="evidence" value="ECO:0007669"/>
    <property type="project" value="TreeGrafter"/>
</dbReference>
<reference evidence="4 5" key="1">
    <citation type="submission" date="2013-11" db="EMBL/GenBank/DDBJ databases">
        <title>Draft genome of the bovine lungworm Dictyocaulus viviparus.</title>
        <authorList>
            <person name="Mitreva M."/>
        </authorList>
    </citation>
    <scope>NUCLEOTIDE SEQUENCE [LARGE SCALE GENOMIC DNA]</scope>
    <source>
        <strain evidence="4 5">HannoverDv2000</strain>
    </source>
</reference>
<dbReference type="PANTHER" id="PTHR28637">
    <property type="entry name" value="DNA REPLICATION FACTOR CDT1"/>
    <property type="match status" value="1"/>
</dbReference>
<dbReference type="GO" id="GO:0000076">
    <property type="term" value="P:DNA replication checkpoint signaling"/>
    <property type="evidence" value="ECO:0007669"/>
    <property type="project" value="TreeGrafter"/>
</dbReference>
<proteinExistence type="inferred from homology"/>
<dbReference type="Pfam" id="PF16679">
    <property type="entry name" value="CDT1_C"/>
    <property type="match status" value="1"/>
</dbReference>
<dbReference type="GO" id="GO:0003677">
    <property type="term" value="F:DNA binding"/>
    <property type="evidence" value="ECO:0007669"/>
    <property type="project" value="InterPro"/>
</dbReference>
<evidence type="ECO:0000256" key="1">
    <source>
        <dbReference type="ARBA" id="ARBA00008356"/>
    </source>
</evidence>
<dbReference type="InterPro" id="IPR032054">
    <property type="entry name" value="Cdt1_C"/>
</dbReference>
<reference evidence="5" key="2">
    <citation type="journal article" date="2016" name="Sci. Rep.">
        <title>Dictyocaulus viviparus genome, variome and transcriptome elucidate lungworm biology and support future intervention.</title>
        <authorList>
            <person name="McNulty S.N."/>
            <person name="Strube C."/>
            <person name="Rosa B.A."/>
            <person name="Martin J.C."/>
            <person name="Tyagi R."/>
            <person name="Choi Y.J."/>
            <person name="Wang Q."/>
            <person name="Hallsworth Pepin K."/>
            <person name="Zhang X."/>
            <person name="Ozersky P."/>
            <person name="Wilson R.K."/>
            <person name="Sternberg P.W."/>
            <person name="Gasser R.B."/>
            <person name="Mitreva M."/>
        </authorList>
    </citation>
    <scope>NUCLEOTIDE SEQUENCE [LARGE SCALE GENOMIC DNA]</scope>
    <source>
        <strain evidence="5">HannoverDv2000</strain>
    </source>
</reference>
<dbReference type="Pfam" id="PF08839">
    <property type="entry name" value="CDT1"/>
    <property type="match status" value="1"/>
</dbReference>
<dbReference type="GO" id="GO:0071163">
    <property type="term" value="P:DNA replication preinitiation complex assembly"/>
    <property type="evidence" value="ECO:0007669"/>
    <property type="project" value="InterPro"/>
</dbReference>
<dbReference type="PANTHER" id="PTHR28637:SF1">
    <property type="entry name" value="DNA REPLICATION FACTOR CDT1"/>
    <property type="match status" value="1"/>
</dbReference>
<dbReference type="InterPro" id="IPR036390">
    <property type="entry name" value="WH_DNA-bd_sf"/>
</dbReference>
<dbReference type="AlphaFoldDB" id="A0A0D8Y8V6"/>